<name>A0A1Y1SA42_9GAMM</name>
<dbReference type="InterPro" id="IPR010372">
    <property type="entry name" value="DNA_pol3_delta_N"/>
</dbReference>
<dbReference type="Pfam" id="PF06144">
    <property type="entry name" value="DNA_pol3_delta"/>
    <property type="match status" value="1"/>
</dbReference>
<evidence type="ECO:0000259" key="11">
    <source>
        <dbReference type="Pfam" id="PF14840"/>
    </source>
</evidence>
<evidence type="ECO:0000256" key="9">
    <source>
        <dbReference type="NCBIfam" id="TIGR01128"/>
    </source>
</evidence>
<accession>A0A1Y1SA42</accession>
<comment type="caution">
    <text evidence="12">The sequence shown here is derived from an EMBL/GenBank/DDBJ whole genome shotgun (WGS) entry which is preliminary data.</text>
</comment>
<feature type="domain" description="DNA polymerase III subunit delta C-terminal" evidence="11">
    <location>
        <begin position="213"/>
        <end position="329"/>
    </location>
</feature>
<evidence type="ECO:0000256" key="8">
    <source>
        <dbReference type="ARBA" id="ARBA00049244"/>
    </source>
</evidence>
<protein>
    <recommendedName>
        <fullName evidence="2 9">DNA polymerase III subunit delta</fullName>
        <ecNumber evidence="1 9">2.7.7.7</ecNumber>
    </recommendedName>
</protein>
<evidence type="ECO:0000256" key="3">
    <source>
        <dbReference type="ARBA" id="ARBA00022679"/>
    </source>
</evidence>
<evidence type="ECO:0000256" key="6">
    <source>
        <dbReference type="ARBA" id="ARBA00022932"/>
    </source>
</evidence>
<dbReference type="Proteomes" id="UP000192342">
    <property type="component" value="Unassembled WGS sequence"/>
</dbReference>
<feature type="domain" description="DNA polymerase III delta N-terminal" evidence="10">
    <location>
        <begin position="22"/>
        <end position="113"/>
    </location>
</feature>
<evidence type="ECO:0000256" key="2">
    <source>
        <dbReference type="ARBA" id="ARBA00017703"/>
    </source>
</evidence>
<dbReference type="EMBL" id="AQQV01000005">
    <property type="protein sequence ID" value="ORE85213.1"/>
    <property type="molecule type" value="Genomic_DNA"/>
</dbReference>
<dbReference type="STRING" id="1317117.ATO7_15557"/>
<dbReference type="SUPFAM" id="SSF48019">
    <property type="entry name" value="post-AAA+ oligomerization domain-like"/>
    <property type="match status" value="1"/>
</dbReference>
<dbReference type="RefSeq" id="WP_083563361.1">
    <property type="nucleotide sequence ID" value="NZ_AQQV01000005.1"/>
</dbReference>
<dbReference type="AlphaFoldDB" id="A0A1Y1SA42"/>
<organism evidence="12 13">
    <name type="scientific">Oceanococcus atlanticus</name>
    <dbReference type="NCBI Taxonomy" id="1317117"/>
    <lineage>
        <taxon>Bacteria</taxon>
        <taxon>Pseudomonadati</taxon>
        <taxon>Pseudomonadota</taxon>
        <taxon>Gammaproteobacteria</taxon>
        <taxon>Chromatiales</taxon>
        <taxon>Oceanococcaceae</taxon>
        <taxon>Oceanococcus</taxon>
    </lineage>
</organism>
<evidence type="ECO:0000256" key="5">
    <source>
        <dbReference type="ARBA" id="ARBA00022705"/>
    </source>
</evidence>
<comment type="catalytic activity">
    <reaction evidence="8">
        <text>DNA(n) + a 2'-deoxyribonucleoside 5'-triphosphate = DNA(n+1) + diphosphate</text>
        <dbReference type="Rhea" id="RHEA:22508"/>
        <dbReference type="Rhea" id="RHEA-COMP:17339"/>
        <dbReference type="Rhea" id="RHEA-COMP:17340"/>
        <dbReference type="ChEBI" id="CHEBI:33019"/>
        <dbReference type="ChEBI" id="CHEBI:61560"/>
        <dbReference type="ChEBI" id="CHEBI:173112"/>
        <dbReference type="EC" id="2.7.7.7"/>
    </reaction>
</comment>
<proteinExistence type="inferred from homology"/>
<evidence type="ECO:0000256" key="4">
    <source>
        <dbReference type="ARBA" id="ARBA00022695"/>
    </source>
</evidence>
<dbReference type="InterPro" id="IPR032780">
    <property type="entry name" value="DNA_pol3_delt_C"/>
</dbReference>
<dbReference type="PANTHER" id="PTHR34388">
    <property type="entry name" value="DNA POLYMERASE III SUBUNIT DELTA"/>
    <property type="match status" value="1"/>
</dbReference>
<evidence type="ECO:0000313" key="13">
    <source>
        <dbReference type="Proteomes" id="UP000192342"/>
    </source>
</evidence>
<keyword evidence="4" id="KW-0548">Nucleotidyltransferase</keyword>
<keyword evidence="6" id="KW-0239">DNA-directed DNA polymerase</keyword>
<evidence type="ECO:0000256" key="7">
    <source>
        <dbReference type="ARBA" id="ARBA00034754"/>
    </source>
</evidence>
<dbReference type="CDD" id="cd18138">
    <property type="entry name" value="HLD_clamp_pol_III_delta"/>
    <property type="match status" value="1"/>
</dbReference>
<keyword evidence="3" id="KW-0808">Transferase</keyword>
<dbReference type="GO" id="GO:0006261">
    <property type="term" value="P:DNA-templated DNA replication"/>
    <property type="evidence" value="ECO:0007669"/>
    <property type="project" value="TreeGrafter"/>
</dbReference>
<dbReference type="Pfam" id="PF14840">
    <property type="entry name" value="DNA_pol3_delt_C"/>
    <property type="match status" value="1"/>
</dbReference>
<dbReference type="SUPFAM" id="SSF52540">
    <property type="entry name" value="P-loop containing nucleoside triphosphate hydrolases"/>
    <property type="match status" value="1"/>
</dbReference>
<dbReference type="InterPro" id="IPR005790">
    <property type="entry name" value="DNA_polIII_delta"/>
</dbReference>
<dbReference type="Gene3D" id="3.40.50.300">
    <property type="entry name" value="P-loop containing nucleotide triphosphate hydrolases"/>
    <property type="match status" value="1"/>
</dbReference>
<gene>
    <name evidence="12" type="primary">holA</name>
    <name evidence="12" type="ORF">ATO7_15557</name>
</gene>
<comment type="similarity">
    <text evidence="7">Belongs to the DNA polymerase HolA subunit family.</text>
</comment>
<evidence type="ECO:0000256" key="1">
    <source>
        <dbReference type="ARBA" id="ARBA00012417"/>
    </source>
</evidence>
<reference evidence="12 13" key="1">
    <citation type="submission" date="2013-04" db="EMBL/GenBank/DDBJ databases">
        <title>Oceanococcus atlanticus 22II-S10r2 Genome Sequencing.</title>
        <authorList>
            <person name="Lai Q."/>
            <person name="Li G."/>
            <person name="Shao Z."/>
        </authorList>
    </citation>
    <scope>NUCLEOTIDE SEQUENCE [LARGE SCALE GENOMIC DNA]</scope>
    <source>
        <strain evidence="12 13">22II-S10r2</strain>
    </source>
</reference>
<evidence type="ECO:0000313" key="12">
    <source>
        <dbReference type="EMBL" id="ORE85213.1"/>
    </source>
</evidence>
<dbReference type="EC" id="2.7.7.7" evidence="1 9"/>
<keyword evidence="13" id="KW-1185">Reference proteome</keyword>
<dbReference type="GO" id="GO:0003887">
    <property type="term" value="F:DNA-directed DNA polymerase activity"/>
    <property type="evidence" value="ECO:0007669"/>
    <property type="project" value="UniProtKB-UniRule"/>
</dbReference>
<dbReference type="Gene3D" id="1.10.8.60">
    <property type="match status" value="1"/>
</dbReference>
<evidence type="ECO:0000259" key="10">
    <source>
        <dbReference type="Pfam" id="PF06144"/>
    </source>
</evidence>
<keyword evidence="5" id="KW-0235">DNA replication</keyword>
<dbReference type="GO" id="GO:0003677">
    <property type="term" value="F:DNA binding"/>
    <property type="evidence" value="ECO:0007669"/>
    <property type="project" value="InterPro"/>
</dbReference>
<dbReference type="PANTHER" id="PTHR34388:SF1">
    <property type="entry name" value="DNA POLYMERASE III SUBUNIT DELTA"/>
    <property type="match status" value="1"/>
</dbReference>
<dbReference type="InterPro" id="IPR027417">
    <property type="entry name" value="P-loop_NTPase"/>
</dbReference>
<dbReference type="Gene3D" id="1.20.272.10">
    <property type="match status" value="1"/>
</dbReference>
<dbReference type="InterPro" id="IPR008921">
    <property type="entry name" value="DNA_pol3_clamp-load_cplx_C"/>
</dbReference>
<dbReference type="OrthoDB" id="9770982at2"/>
<dbReference type="GO" id="GO:0009360">
    <property type="term" value="C:DNA polymerase III complex"/>
    <property type="evidence" value="ECO:0007669"/>
    <property type="project" value="UniProtKB-UniRule"/>
</dbReference>
<dbReference type="NCBIfam" id="TIGR01128">
    <property type="entry name" value="holA"/>
    <property type="match status" value="1"/>
</dbReference>
<sequence length="338" mass="37039">MWLSADDVPRRLPAQWSAALAIGDEPLLVEESADALRRAAREQGFDERKVLEAGTGFNWDELLAEGSALSLFSQKQLIELRVPEAKTGNEGSKALQAFVANQSPDMRLLVIATTTAAPPKDNAWMVRVSEAGVGVRCRRLRPDQMPKWLHKRARSLGLTLTDEALSWLAEQVEGNLLAARQELEKLPLLGVGKTWDLPALQAVVSDHARYASFDLPDTLLKGDLATGLRMIKRLREEGAAPVLVLSSFVRDIRSLHLAAQKAAQIGPDRACAAAGVWRNRQPQFVAALNRLGPGAVRRLHLLVVGLDKTAKSAPEARFWEDLVNLAVRLAASRVRRAA</sequence>